<feature type="transmembrane region" description="Helical" evidence="1">
    <location>
        <begin position="114"/>
        <end position="134"/>
    </location>
</feature>
<sequence length="146" mass="15729">MSAAVRAVRWLWGEITAPPHIKGVMALAYVIATLTGLATLTNPPQSIAGEVGPVLAAVWAWSFIAGGVLGLATVFTPWWWAERTALIFAGTGVAVYAFVVLNLHLLAPPGSSRLTQVGIIGLAVCLLVLRWHLIRVYSYQPLSRER</sequence>
<comment type="caution">
    <text evidence="2">The sequence shown here is derived from an EMBL/GenBank/DDBJ whole genome shotgun (WGS) entry which is preliminary data.</text>
</comment>
<accession>A0A7W4ULS1</accession>
<reference evidence="2 3" key="1">
    <citation type="submission" date="2020-08" db="EMBL/GenBank/DDBJ databases">
        <title>Sequencing the genomes of 1000 actinobacteria strains.</title>
        <authorList>
            <person name="Klenk H.-P."/>
        </authorList>
    </citation>
    <scope>NUCLEOTIDE SEQUENCE [LARGE SCALE GENOMIC DNA]</scope>
    <source>
        <strain evidence="2 3">DSM 20419</strain>
    </source>
</reference>
<feature type="transmembrane region" description="Helical" evidence="1">
    <location>
        <begin position="54"/>
        <end position="80"/>
    </location>
</feature>
<evidence type="ECO:0000313" key="3">
    <source>
        <dbReference type="Proteomes" id="UP000545286"/>
    </source>
</evidence>
<dbReference type="EMBL" id="JACHWJ010000001">
    <property type="protein sequence ID" value="MBB2956771.1"/>
    <property type="molecule type" value="Genomic_DNA"/>
</dbReference>
<keyword evidence="3" id="KW-1185">Reference proteome</keyword>
<keyword evidence="1" id="KW-1133">Transmembrane helix</keyword>
<keyword evidence="1" id="KW-0472">Membrane</keyword>
<organism evidence="2 3">
    <name type="scientific">Pseudoclavibacter helvolus</name>
    <dbReference type="NCBI Taxonomy" id="255205"/>
    <lineage>
        <taxon>Bacteria</taxon>
        <taxon>Bacillati</taxon>
        <taxon>Actinomycetota</taxon>
        <taxon>Actinomycetes</taxon>
        <taxon>Micrococcales</taxon>
        <taxon>Microbacteriaceae</taxon>
        <taxon>Pseudoclavibacter</taxon>
    </lineage>
</organism>
<feature type="transmembrane region" description="Helical" evidence="1">
    <location>
        <begin position="86"/>
        <end position="107"/>
    </location>
</feature>
<protein>
    <submittedName>
        <fullName evidence="2">Uncharacterized protein</fullName>
    </submittedName>
</protein>
<dbReference type="RefSeq" id="WP_183623181.1">
    <property type="nucleotide sequence ID" value="NZ_JACHWJ010000001.1"/>
</dbReference>
<keyword evidence="1" id="KW-0812">Transmembrane</keyword>
<proteinExistence type="predicted"/>
<name>A0A7W4ULS1_9MICO</name>
<feature type="transmembrane region" description="Helical" evidence="1">
    <location>
        <begin position="20"/>
        <end position="42"/>
    </location>
</feature>
<dbReference type="AlphaFoldDB" id="A0A7W4ULS1"/>
<evidence type="ECO:0000256" key="1">
    <source>
        <dbReference type="SAM" id="Phobius"/>
    </source>
</evidence>
<dbReference type="Proteomes" id="UP000545286">
    <property type="component" value="Unassembled WGS sequence"/>
</dbReference>
<evidence type="ECO:0000313" key="2">
    <source>
        <dbReference type="EMBL" id="MBB2956771.1"/>
    </source>
</evidence>
<gene>
    <name evidence="2" type="ORF">FHX72_000883</name>
</gene>